<sequence>GKLMLQVDLALPKWNGTEPIPETAKPGWTIWADRRWADMYSHDGAKLENVGGTPIDIWLTIGNEGMGALKVKGMQMYSMAGEGAPAGEPDGDPLCNTFYQSADWATHSGESLRWGNILLAFEDIPAGEYELYSYH</sequence>
<gene>
    <name evidence="1" type="ORF">S01H1_84316</name>
</gene>
<protein>
    <submittedName>
        <fullName evidence="1">Uncharacterized protein</fullName>
    </submittedName>
</protein>
<reference evidence="1" key="1">
    <citation type="journal article" date="2014" name="Front. Microbiol.">
        <title>High frequency of phylogenetically diverse reductive dehalogenase-homologous genes in deep subseafloor sedimentary metagenomes.</title>
        <authorList>
            <person name="Kawai M."/>
            <person name="Futagami T."/>
            <person name="Toyoda A."/>
            <person name="Takaki Y."/>
            <person name="Nishi S."/>
            <person name="Hori S."/>
            <person name="Arai W."/>
            <person name="Tsubouchi T."/>
            <person name="Morono Y."/>
            <person name="Uchiyama I."/>
            <person name="Ito T."/>
            <person name="Fujiyama A."/>
            <person name="Inagaki F."/>
            <person name="Takami H."/>
        </authorList>
    </citation>
    <scope>NUCLEOTIDE SEQUENCE</scope>
    <source>
        <strain evidence="1">Expedition CK06-06</strain>
    </source>
</reference>
<proteinExistence type="predicted"/>
<evidence type="ECO:0000313" key="1">
    <source>
        <dbReference type="EMBL" id="GAG42051.1"/>
    </source>
</evidence>
<organism evidence="1">
    <name type="scientific">marine sediment metagenome</name>
    <dbReference type="NCBI Taxonomy" id="412755"/>
    <lineage>
        <taxon>unclassified sequences</taxon>
        <taxon>metagenomes</taxon>
        <taxon>ecological metagenomes</taxon>
    </lineage>
</organism>
<comment type="caution">
    <text evidence="1">The sequence shown here is derived from an EMBL/GenBank/DDBJ whole genome shotgun (WGS) entry which is preliminary data.</text>
</comment>
<name>X0Z058_9ZZZZ</name>
<feature type="non-terminal residue" evidence="1">
    <location>
        <position position="1"/>
    </location>
</feature>
<dbReference type="EMBL" id="BARS01057529">
    <property type="protein sequence ID" value="GAG42051.1"/>
    <property type="molecule type" value="Genomic_DNA"/>
</dbReference>
<feature type="non-terminal residue" evidence="1">
    <location>
        <position position="135"/>
    </location>
</feature>
<accession>X0Z058</accession>
<dbReference type="AlphaFoldDB" id="X0Z058"/>